<dbReference type="PRINTS" id="PR00039">
    <property type="entry name" value="HTHLYSR"/>
</dbReference>
<evidence type="ECO:0000256" key="5">
    <source>
        <dbReference type="ARBA" id="ARBA00023163"/>
    </source>
</evidence>
<evidence type="ECO:0000256" key="3">
    <source>
        <dbReference type="ARBA" id="ARBA00023125"/>
    </source>
</evidence>
<evidence type="ECO:0000256" key="2">
    <source>
        <dbReference type="ARBA" id="ARBA00023015"/>
    </source>
</evidence>
<dbReference type="InterPro" id="IPR036390">
    <property type="entry name" value="WH_DNA-bd_sf"/>
</dbReference>
<sequence>MAVTFRQLTYFKALAEQQNFGRAAETVHVSQPALSAQIRELELTLGAPLIERQPRRALLTPFGRRMLVHAEAILSGVAQMEEEARWREGLAGRLSLGIIPTVAPYILPGALAALRARDLSLDVQVSEGKTHRLLGELASGRIDAALMALPAEGKGLVAAPLFEDRFLLAGTAARLASLGERSEALRPTEIEPGQLLLLEDGHCLTDQALEVCGRGRGHAQINMGASSLSTLSRLVAAGFGLTLLPEIALSVERMAAPGLSVMRFATPEPARQIGLVRRSGSRDDGWFETLAGVLAEAGDGIVQGCRAEVPVVAGV</sequence>
<evidence type="ECO:0000256" key="1">
    <source>
        <dbReference type="ARBA" id="ARBA00009437"/>
    </source>
</evidence>
<reference evidence="7" key="1">
    <citation type="journal article" date="2014" name="Int. J. Syst. Evol. Microbiol.">
        <title>Complete genome sequence of Corynebacterium casei LMG S-19264T (=DSM 44701T), isolated from a smear-ripened cheese.</title>
        <authorList>
            <consortium name="US DOE Joint Genome Institute (JGI-PGF)"/>
            <person name="Walter F."/>
            <person name="Albersmeier A."/>
            <person name="Kalinowski J."/>
            <person name="Ruckert C."/>
        </authorList>
    </citation>
    <scope>NUCLEOTIDE SEQUENCE</scope>
    <source>
        <strain evidence="7">CGMCC 1.6293</strain>
    </source>
</reference>
<dbReference type="InterPro" id="IPR000847">
    <property type="entry name" value="LysR_HTH_N"/>
</dbReference>
<dbReference type="GO" id="GO:0032993">
    <property type="term" value="C:protein-DNA complex"/>
    <property type="evidence" value="ECO:0007669"/>
    <property type="project" value="TreeGrafter"/>
</dbReference>
<evidence type="ECO:0000256" key="4">
    <source>
        <dbReference type="ARBA" id="ARBA00023159"/>
    </source>
</evidence>
<dbReference type="InterPro" id="IPR005119">
    <property type="entry name" value="LysR_subst-bd"/>
</dbReference>
<dbReference type="InterPro" id="IPR036388">
    <property type="entry name" value="WH-like_DNA-bd_sf"/>
</dbReference>
<evidence type="ECO:0000313" key="8">
    <source>
        <dbReference type="Proteomes" id="UP000649829"/>
    </source>
</evidence>
<dbReference type="SUPFAM" id="SSF46785">
    <property type="entry name" value="Winged helix' DNA-binding domain"/>
    <property type="match status" value="1"/>
</dbReference>
<dbReference type="Proteomes" id="UP000649829">
    <property type="component" value="Unassembled WGS sequence"/>
</dbReference>
<feature type="domain" description="HTH lysR-type" evidence="6">
    <location>
        <begin position="3"/>
        <end position="60"/>
    </location>
</feature>
<proteinExistence type="inferred from homology"/>
<dbReference type="AlphaFoldDB" id="A0A917WCR6"/>
<evidence type="ECO:0000313" key="7">
    <source>
        <dbReference type="EMBL" id="GGL92253.1"/>
    </source>
</evidence>
<dbReference type="Pfam" id="PF00126">
    <property type="entry name" value="HTH_1"/>
    <property type="match status" value="1"/>
</dbReference>
<dbReference type="Gene3D" id="1.10.10.10">
    <property type="entry name" value="Winged helix-like DNA-binding domain superfamily/Winged helix DNA-binding domain"/>
    <property type="match status" value="1"/>
</dbReference>
<organism evidence="7 8">
    <name type="scientific">Pseudooceanicola nanhaiensis</name>
    <dbReference type="NCBI Taxonomy" id="375761"/>
    <lineage>
        <taxon>Bacteria</taxon>
        <taxon>Pseudomonadati</taxon>
        <taxon>Pseudomonadota</taxon>
        <taxon>Alphaproteobacteria</taxon>
        <taxon>Rhodobacterales</taxon>
        <taxon>Paracoccaceae</taxon>
        <taxon>Pseudooceanicola</taxon>
    </lineage>
</organism>
<dbReference type="PANTHER" id="PTHR30346">
    <property type="entry name" value="TRANSCRIPTIONAL DUAL REGULATOR HCAR-RELATED"/>
    <property type="match status" value="1"/>
</dbReference>
<dbReference type="Pfam" id="PF03466">
    <property type="entry name" value="LysR_substrate"/>
    <property type="match status" value="1"/>
</dbReference>
<keyword evidence="4" id="KW-0010">Activator</keyword>
<keyword evidence="5" id="KW-0804">Transcription</keyword>
<dbReference type="CDD" id="cd08411">
    <property type="entry name" value="PBP2_OxyR"/>
    <property type="match status" value="1"/>
</dbReference>
<accession>A0A917WCR6</accession>
<dbReference type="SUPFAM" id="SSF53850">
    <property type="entry name" value="Periplasmic binding protein-like II"/>
    <property type="match status" value="1"/>
</dbReference>
<keyword evidence="8" id="KW-1185">Reference proteome</keyword>
<dbReference type="FunFam" id="1.10.10.10:FF:000001">
    <property type="entry name" value="LysR family transcriptional regulator"/>
    <property type="match status" value="1"/>
</dbReference>
<name>A0A917WCR6_9RHOB</name>
<protein>
    <submittedName>
        <fullName evidence="7">LysR family transcriptional regulator</fullName>
    </submittedName>
</protein>
<keyword evidence="2" id="KW-0805">Transcription regulation</keyword>
<dbReference type="Gene3D" id="3.40.190.10">
    <property type="entry name" value="Periplasmic binding protein-like II"/>
    <property type="match status" value="2"/>
</dbReference>
<evidence type="ECO:0000259" key="6">
    <source>
        <dbReference type="PROSITE" id="PS50931"/>
    </source>
</evidence>
<gene>
    <name evidence="7" type="primary">oxyR</name>
    <name evidence="7" type="ORF">GCM10011534_13040</name>
</gene>
<dbReference type="PANTHER" id="PTHR30346:SF26">
    <property type="entry name" value="HYDROGEN PEROXIDE-INDUCIBLE GENES ACTIVATOR"/>
    <property type="match status" value="1"/>
</dbReference>
<comment type="similarity">
    <text evidence="1">Belongs to the LysR transcriptional regulatory family.</text>
</comment>
<dbReference type="RefSeq" id="WP_036538452.1">
    <property type="nucleotide sequence ID" value="NZ_BMLF01000001.1"/>
</dbReference>
<dbReference type="GO" id="GO:0003677">
    <property type="term" value="F:DNA binding"/>
    <property type="evidence" value="ECO:0007669"/>
    <property type="project" value="UniProtKB-KW"/>
</dbReference>
<dbReference type="GO" id="GO:0003700">
    <property type="term" value="F:DNA-binding transcription factor activity"/>
    <property type="evidence" value="ECO:0007669"/>
    <property type="project" value="InterPro"/>
</dbReference>
<dbReference type="PROSITE" id="PS50931">
    <property type="entry name" value="HTH_LYSR"/>
    <property type="match status" value="1"/>
</dbReference>
<reference evidence="7" key="2">
    <citation type="submission" date="2020-09" db="EMBL/GenBank/DDBJ databases">
        <authorList>
            <person name="Sun Q."/>
            <person name="Zhou Y."/>
        </authorList>
    </citation>
    <scope>NUCLEOTIDE SEQUENCE</scope>
    <source>
        <strain evidence="7">CGMCC 1.6293</strain>
    </source>
</reference>
<comment type="caution">
    <text evidence="7">The sequence shown here is derived from an EMBL/GenBank/DDBJ whole genome shotgun (WGS) entry which is preliminary data.</text>
</comment>
<keyword evidence="3" id="KW-0238">DNA-binding</keyword>
<dbReference type="EMBL" id="BMLF01000001">
    <property type="protein sequence ID" value="GGL92253.1"/>
    <property type="molecule type" value="Genomic_DNA"/>
</dbReference>